<feature type="signal peptide" evidence="8">
    <location>
        <begin position="1"/>
        <end position="20"/>
    </location>
</feature>
<keyword evidence="4 8" id="KW-0732">Signal</keyword>
<organism evidence="11 12">
    <name type="scientific">Baia soyae</name>
    <dbReference type="NCBI Taxonomy" id="1544746"/>
    <lineage>
        <taxon>Bacteria</taxon>
        <taxon>Bacillati</taxon>
        <taxon>Bacillota</taxon>
        <taxon>Bacilli</taxon>
        <taxon>Bacillales</taxon>
        <taxon>Thermoactinomycetaceae</taxon>
        <taxon>Baia</taxon>
    </lineage>
</organism>
<evidence type="ECO:0000256" key="2">
    <source>
        <dbReference type="ARBA" id="ARBA00007886"/>
    </source>
</evidence>
<name>A0A4R2RE90_9BACL</name>
<proteinExistence type="inferred from homology"/>
<dbReference type="Pfam" id="PF05504">
    <property type="entry name" value="Spore_GerAC"/>
    <property type="match status" value="1"/>
</dbReference>
<evidence type="ECO:0000313" key="11">
    <source>
        <dbReference type="EMBL" id="TCP61820.1"/>
    </source>
</evidence>
<evidence type="ECO:0000256" key="6">
    <source>
        <dbReference type="ARBA" id="ARBA00023139"/>
    </source>
</evidence>
<evidence type="ECO:0000259" key="10">
    <source>
        <dbReference type="Pfam" id="PF25198"/>
    </source>
</evidence>
<comment type="caution">
    <text evidence="11">The sequence shown here is derived from an EMBL/GenBank/DDBJ whole genome shotgun (WGS) entry which is preliminary data.</text>
</comment>
<gene>
    <name evidence="11" type="ORF">EDD57_15812</name>
</gene>
<feature type="chain" id="PRO_5038666481" evidence="8">
    <location>
        <begin position="21"/>
        <end position="379"/>
    </location>
</feature>
<feature type="domain" description="Spore germination GerAC-like C-terminal" evidence="9">
    <location>
        <begin position="213"/>
        <end position="347"/>
    </location>
</feature>
<dbReference type="PANTHER" id="PTHR35789">
    <property type="entry name" value="SPORE GERMINATION PROTEIN B3"/>
    <property type="match status" value="1"/>
</dbReference>
<dbReference type="GO" id="GO:0016020">
    <property type="term" value="C:membrane"/>
    <property type="evidence" value="ECO:0007669"/>
    <property type="project" value="UniProtKB-SubCell"/>
</dbReference>
<dbReference type="PANTHER" id="PTHR35789:SF1">
    <property type="entry name" value="SPORE GERMINATION PROTEIN B3"/>
    <property type="match status" value="1"/>
</dbReference>
<evidence type="ECO:0000256" key="8">
    <source>
        <dbReference type="SAM" id="SignalP"/>
    </source>
</evidence>
<evidence type="ECO:0000256" key="5">
    <source>
        <dbReference type="ARBA" id="ARBA00023136"/>
    </source>
</evidence>
<dbReference type="GO" id="GO:0009847">
    <property type="term" value="P:spore germination"/>
    <property type="evidence" value="ECO:0007669"/>
    <property type="project" value="InterPro"/>
</dbReference>
<protein>
    <submittedName>
        <fullName evidence="11">Ger(X)C family germination protein</fullName>
    </submittedName>
</protein>
<keyword evidence="12" id="KW-1185">Reference proteome</keyword>
<dbReference type="Gene3D" id="3.30.300.210">
    <property type="entry name" value="Nutrient germinant receptor protein C, domain 3"/>
    <property type="match status" value="1"/>
</dbReference>
<dbReference type="RefSeq" id="WP_131849933.1">
    <property type="nucleotide sequence ID" value="NZ_SLXV01000058.1"/>
</dbReference>
<dbReference type="AlphaFoldDB" id="A0A4R2RE90"/>
<sequence length="379" mass="43125">MKKKLLLMMVLLLLFPLTLSGCWDLNEPEQMVYANGLGVDFKDGMYTVYSQLFDLGTSGKSDQARPSSPHGEIIWGEGRDVDEAVFNVYKSSDRKIFWGHLSFVIMTEAAIKHGGQQELVDMLDRFVEIRYHLWFYVSHAPIKDLLVASNYPSSLDNPKTIFEQGSFVKPVTMREVIIKLDEPGHEAIIPTVSITPNRIEEKEEVTSGIRLHGVTIITNHGYKGFLTEDGAVGLRWLTDKTKRGQISIHKDGKPAASIIVQKLNTDIIPSVQGNQVRFDLKIKGTAVVSSLYQKVDLDFLNKEISKKVEEEVMHTYKESMKYDTDIYRLSEKLYRSDVKSWKKISQNGKIPLNKDSIRSMQAKVDLRYTNQLHLVPSLE</sequence>
<evidence type="ECO:0000256" key="7">
    <source>
        <dbReference type="ARBA" id="ARBA00023288"/>
    </source>
</evidence>
<accession>A0A4R2RE90</accession>
<dbReference type="PROSITE" id="PS51257">
    <property type="entry name" value="PROKAR_LIPOPROTEIN"/>
    <property type="match status" value="1"/>
</dbReference>
<keyword evidence="6" id="KW-0564">Palmitate</keyword>
<keyword evidence="5" id="KW-0472">Membrane</keyword>
<evidence type="ECO:0000256" key="1">
    <source>
        <dbReference type="ARBA" id="ARBA00004635"/>
    </source>
</evidence>
<dbReference type="InterPro" id="IPR038501">
    <property type="entry name" value="Spore_GerAC_C_sf"/>
</dbReference>
<evidence type="ECO:0000256" key="3">
    <source>
        <dbReference type="ARBA" id="ARBA00022544"/>
    </source>
</evidence>
<keyword evidence="3" id="KW-0309">Germination</keyword>
<keyword evidence="7" id="KW-0449">Lipoprotein</keyword>
<evidence type="ECO:0000313" key="12">
    <source>
        <dbReference type="Proteomes" id="UP000294746"/>
    </source>
</evidence>
<dbReference type="NCBIfam" id="TIGR02887">
    <property type="entry name" value="spore_ger_x_C"/>
    <property type="match status" value="1"/>
</dbReference>
<evidence type="ECO:0000256" key="4">
    <source>
        <dbReference type="ARBA" id="ARBA00022729"/>
    </source>
</evidence>
<reference evidence="11 12" key="1">
    <citation type="submission" date="2019-03" db="EMBL/GenBank/DDBJ databases">
        <title>Genomic Encyclopedia of Type Strains, Phase IV (KMG-IV): sequencing the most valuable type-strain genomes for metagenomic binning, comparative biology and taxonomic classification.</title>
        <authorList>
            <person name="Goeker M."/>
        </authorList>
    </citation>
    <scope>NUCLEOTIDE SEQUENCE [LARGE SCALE GENOMIC DNA]</scope>
    <source>
        <strain evidence="11 12">DSM 46831</strain>
    </source>
</reference>
<feature type="domain" description="Spore germination protein N-terminal" evidence="10">
    <location>
        <begin position="26"/>
        <end position="194"/>
    </location>
</feature>
<dbReference type="Proteomes" id="UP000294746">
    <property type="component" value="Unassembled WGS sequence"/>
</dbReference>
<dbReference type="EMBL" id="SLXV01000058">
    <property type="protein sequence ID" value="TCP61820.1"/>
    <property type="molecule type" value="Genomic_DNA"/>
</dbReference>
<dbReference type="InterPro" id="IPR057336">
    <property type="entry name" value="GerAC_N"/>
</dbReference>
<comment type="similarity">
    <text evidence="2">Belongs to the GerABKC lipoprotein family.</text>
</comment>
<evidence type="ECO:0000259" key="9">
    <source>
        <dbReference type="Pfam" id="PF05504"/>
    </source>
</evidence>
<dbReference type="InterPro" id="IPR046953">
    <property type="entry name" value="Spore_GerAC-like_C"/>
</dbReference>
<comment type="subcellular location">
    <subcellularLocation>
        <location evidence="1">Membrane</location>
        <topology evidence="1">Lipid-anchor</topology>
    </subcellularLocation>
</comment>
<dbReference type="Pfam" id="PF25198">
    <property type="entry name" value="Spore_GerAC_N"/>
    <property type="match status" value="1"/>
</dbReference>
<dbReference type="InterPro" id="IPR008844">
    <property type="entry name" value="Spore_GerAC-like"/>
</dbReference>
<dbReference type="OrthoDB" id="2380468at2"/>